<dbReference type="PANTHER" id="PTHR36451">
    <property type="entry name" value="PAPS-DEPENDENT SULFOTRANSFERASE STF3"/>
    <property type="match status" value="1"/>
</dbReference>
<reference evidence="2 3" key="1">
    <citation type="submission" date="2023-10" db="EMBL/GenBank/DDBJ databases">
        <title>Development of a sustainable strategy for remediation of hydrocarbon-contaminated territories based on the waste exchange concept.</title>
        <authorList>
            <person name="Krivoruchko A."/>
        </authorList>
    </citation>
    <scope>NUCLEOTIDE SEQUENCE [LARGE SCALE GENOMIC DNA]</scope>
    <source>
        <strain evidence="2 3">IEGM 1203</strain>
    </source>
</reference>
<protein>
    <submittedName>
        <fullName evidence="2">Sulfotransferase</fullName>
        <ecNumber evidence="2">2.8.2.-</ecNumber>
    </submittedName>
</protein>
<evidence type="ECO:0000313" key="2">
    <source>
        <dbReference type="EMBL" id="MDV6265183.1"/>
    </source>
</evidence>
<evidence type="ECO:0000313" key="3">
    <source>
        <dbReference type="Proteomes" id="UP001185927"/>
    </source>
</evidence>
<dbReference type="InterPro" id="IPR052736">
    <property type="entry name" value="Stf3_sulfotransferase"/>
</dbReference>
<sequence>MLNAGAITTEAETRVGISDPEADLLSPNLDHLVAAINATADLTFGSEASVGSSLVARTADRLEGLKWLGKHPEIADEVIADPVFLCGLPRSGTTFFQYLFDRDERFRLIRTWEVSEPSPPPGADPGSVRRRKAAEAERRKTHRIAGFDAMHLSDADGPEECHAFLEQSYSSAGFHNLMNVPEYFDYLMSTDLTPAYRVHKRQLQLLQWRTPRPRWALKHPNHVIATDAILEVYPDARFVITHRDPVQILASISKMTLKLRESRSNSPVDPHLVGRQMLDFIQRHVDRIMTFSDSPDGTRATHVDYYRLVDDPITVMAEVHSALDLDSPPAVREAVADWYSRNPKGSRGSNPYALEDFGLDGDMVAEQFGRYMCRFGIPREQVGLGTDRSNV</sequence>
<dbReference type="Proteomes" id="UP001185927">
    <property type="component" value="Unassembled WGS sequence"/>
</dbReference>
<feature type="region of interest" description="Disordered" evidence="1">
    <location>
        <begin position="114"/>
        <end position="135"/>
    </location>
</feature>
<keyword evidence="2" id="KW-0808">Transferase</keyword>
<evidence type="ECO:0000256" key="1">
    <source>
        <dbReference type="SAM" id="MobiDB-lite"/>
    </source>
</evidence>
<dbReference type="EC" id="2.8.2.-" evidence="2"/>
<dbReference type="RefSeq" id="WP_095886226.1">
    <property type="nucleotide sequence ID" value="NZ_JAWLKB010000001.1"/>
</dbReference>
<dbReference type="InterPro" id="IPR027417">
    <property type="entry name" value="P-loop_NTPase"/>
</dbReference>
<name>A0ABU4BLT0_RHOGO</name>
<dbReference type="PANTHER" id="PTHR36451:SF1">
    <property type="entry name" value="OMEGA-HYDROXY-BETA-DIHYDROMENAQUINONE-9 SULFOTRANSFERASE STF3"/>
    <property type="match status" value="1"/>
</dbReference>
<keyword evidence="3" id="KW-1185">Reference proteome</keyword>
<dbReference type="SUPFAM" id="SSF52540">
    <property type="entry name" value="P-loop containing nucleoside triphosphate hydrolases"/>
    <property type="match status" value="1"/>
</dbReference>
<proteinExistence type="predicted"/>
<dbReference type="Pfam" id="PF13469">
    <property type="entry name" value="Sulfotransfer_3"/>
    <property type="match status" value="1"/>
</dbReference>
<organism evidence="2 3">
    <name type="scientific">Rhodococcus globerulus</name>
    <dbReference type="NCBI Taxonomy" id="33008"/>
    <lineage>
        <taxon>Bacteria</taxon>
        <taxon>Bacillati</taxon>
        <taxon>Actinomycetota</taxon>
        <taxon>Actinomycetes</taxon>
        <taxon>Mycobacteriales</taxon>
        <taxon>Nocardiaceae</taxon>
        <taxon>Rhodococcus</taxon>
    </lineage>
</organism>
<accession>A0ABU4BLT0</accession>
<dbReference type="Gene3D" id="3.40.50.300">
    <property type="entry name" value="P-loop containing nucleotide triphosphate hydrolases"/>
    <property type="match status" value="1"/>
</dbReference>
<comment type="caution">
    <text evidence="2">The sequence shown here is derived from an EMBL/GenBank/DDBJ whole genome shotgun (WGS) entry which is preliminary data.</text>
</comment>
<dbReference type="GO" id="GO:0016740">
    <property type="term" value="F:transferase activity"/>
    <property type="evidence" value="ECO:0007669"/>
    <property type="project" value="UniProtKB-KW"/>
</dbReference>
<dbReference type="EMBL" id="JAWLKB010000001">
    <property type="protein sequence ID" value="MDV6265183.1"/>
    <property type="molecule type" value="Genomic_DNA"/>
</dbReference>
<gene>
    <name evidence="2" type="ORF">R3Q16_01090</name>
</gene>